<feature type="region of interest" description="Disordered" evidence="2">
    <location>
        <begin position="1"/>
        <end position="22"/>
    </location>
</feature>
<dbReference type="GO" id="GO:0016740">
    <property type="term" value="F:transferase activity"/>
    <property type="evidence" value="ECO:0007669"/>
    <property type="project" value="UniProtKB-KW"/>
</dbReference>
<dbReference type="InParanoid" id="D6YZP9"/>
<protein>
    <submittedName>
        <fullName evidence="4">PP-loop domain protein</fullName>
    </submittedName>
</protein>
<feature type="domain" description="tRNA(Ile)-lysidine/2-thiocytidine synthase N-terminal" evidence="3">
    <location>
        <begin position="128"/>
        <end position="236"/>
    </location>
</feature>
<accession>D6YZP9</accession>
<dbReference type="SUPFAM" id="SSF52402">
    <property type="entry name" value="Adenine nucleotide alpha hydrolases-like"/>
    <property type="match status" value="2"/>
</dbReference>
<dbReference type="GO" id="GO:0008033">
    <property type="term" value="P:tRNA processing"/>
    <property type="evidence" value="ECO:0007669"/>
    <property type="project" value="InterPro"/>
</dbReference>
<evidence type="ECO:0000259" key="3">
    <source>
        <dbReference type="Pfam" id="PF01171"/>
    </source>
</evidence>
<sequence length="291" mass="31788">MNAPSKPASQPPPGGCEEAAAKPTRLPAEINRLVGKAMHRYGMLADGDRVMIAVSGGIDSLVLCRLLDLWRRKAPIHYELLPVHLDMGFAGYRPRPGLYGGGPLPPEAGALQADGLLPPLPGTGAAVQEQLEKLGLPYLIEETTYGPEALAAEEGKNGCYHCSSRRRNRLFALAREHNCNKLALGHHQEDIIETFFLNLLYGGNISTMIPNQRLFAGRLHLIRPLALLSKEMIQQLGRLFAVAAVPNPCPLTDLSKRHTVRTMVRQLTADDPRITANIFAALGNVRSDYLL</sequence>
<reference evidence="5" key="1">
    <citation type="submission" date="2010-02" db="EMBL/GenBank/DDBJ databases">
        <title>Complete sequence of Desulfurivibrio alkaliphilus AHT2.</title>
        <authorList>
            <consortium name="US DOE Joint Genome Institute"/>
            <person name="Pitluck S."/>
            <person name="Chertkov O."/>
            <person name="Detter J.C."/>
            <person name="Han C."/>
            <person name="Tapia R."/>
            <person name="Larimer F."/>
            <person name="Land M."/>
            <person name="Hauser L."/>
            <person name="Kyrpides N."/>
            <person name="Mikhailova N."/>
            <person name="Sorokin D.Y."/>
            <person name="Muyzer G."/>
            <person name="Woyke T."/>
        </authorList>
    </citation>
    <scope>NUCLEOTIDE SEQUENCE [LARGE SCALE GENOMIC DNA]</scope>
    <source>
        <strain evidence="5">DSM 19089 / UNIQEM U267 / AHT2</strain>
    </source>
</reference>
<dbReference type="eggNOG" id="COG0037">
    <property type="taxonomic scope" value="Bacteria"/>
</dbReference>
<dbReference type="PANTHER" id="PTHR43686">
    <property type="entry name" value="SULFURTRANSFERASE-RELATED"/>
    <property type="match status" value="1"/>
</dbReference>
<dbReference type="InterPro" id="IPR014729">
    <property type="entry name" value="Rossmann-like_a/b/a_fold"/>
</dbReference>
<evidence type="ECO:0000313" key="5">
    <source>
        <dbReference type="Proteomes" id="UP000001508"/>
    </source>
</evidence>
<dbReference type="InterPro" id="IPR035107">
    <property type="entry name" value="tRNA_thiolation_TtcA_Ctu1"/>
</dbReference>
<dbReference type="PANTHER" id="PTHR43686:SF1">
    <property type="entry name" value="AMINOTRAN_5 DOMAIN-CONTAINING PROTEIN"/>
    <property type="match status" value="1"/>
</dbReference>
<dbReference type="RefSeq" id="WP_013162587.1">
    <property type="nucleotide sequence ID" value="NC_014216.1"/>
</dbReference>
<dbReference type="PIRSF" id="PIRSF004976">
    <property type="entry name" value="ATPase_YdaO"/>
    <property type="match status" value="1"/>
</dbReference>
<dbReference type="HOGENOM" id="CLU_026481_5_2_7"/>
<gene>
    <name evidence="4" type="ordered locus">DaAHT2_0350</name>
</gene>
<dbReference type="Proteomes" id="UP000001508">
    <property type="component" value="Chromosome"/>
</dbReference>
<evidence type="ECO:0000256" key="2">
    <source>
        <dbReference type="SAM" id="MobiDB-lite"/>
    </source>
</evidence>
<dbReference type="InterPro" id="IPR011063">
    <property type="entry name" value="TilS/TtcA_N"/>
</dbReference>
<dbReference type="STRING" id="589865.DaAHT2_0350"/>
<keyword evidence="5" id="KW-1185">Reference proteome</keyword>
<dbReference type="Gene3D" id="3.40.50.620">
    <property type="entry name" value="HUPs"/>
    <property type="match status" value="1"/>
</dbReference>
<dbReference type="Pfam" id="PF01171">
    <property type="entry name" value="ATP_bind_3"/>
    <property type="match status" value="1"/>
</dbReference>
<organism evidence="4 5">
    <name type="scientific">Desulfurivibrio alkaliphilus (strain DSM 19089 / UNIQEM U267 / AHT2)</name>
    <dbReference type="NCBI Taxonomy" id="589865"/>
    <lineage>
        <taxon>Bacteria</taxon>
        <taxon>Pseudomonadati</taxon>
        <taxon>Thermodesulfobacteriota</taxon>
        <taxon>Desulfobulbia</taxon>
        <taxon>Desulfobulbales</taxon>
        <taxon>Desulfobulbaceae</taxon>
        <taxon>Desulfurivibrio</taxon>
    </lineage>
</organism>
<dbReference type="OrthoDB" id="9801054at2"/>
<dbReference type="EMBL" id="CP001940">
    <property type="protein sequence ID" value="ADH85056.1"/>
    <property type="molecule type" value="Genomic_DNA"/>
</dbReference>
<dbReference type="AlphaFoldDB" id="D6YZP9"/>
<dbReference type="KEGG" id="dak:DaAHT2_0350"/>
<evidence type="ECO:0000313" key="4">
    <source>
        <dbReference type="EMBL" id="ADH85056.1"/>
    </source>
</evidence>
<evidence type="ECO:0000256" key="1">
    <source>
        <dbReference type="ARBA" id="ARBA00022679"/>
    </source>
</evidence>
<proteinExistence type="predicted"/>
<name>D6YZP9_DESAT</name>
<dbReference type="FunCoup" id="D6YZP9">
    <property type="interactions" value="322"/>
</dbReference>
<keyword evidence="1" id="KW-0808">Transferase</keyword>